<dbReference type="EMBL" id="CAAE01012425">
    <property type="protein sequence ID" value="CAF94677.1"/>
    <property type="molecule type" value="Genomic_DNA"/>
</dbReference>
<dbReference type="InterPro" id="IPR057413">
    <property type="entry name" value="Beta-barrel_INTS6"/>
</dbReference>
<dbReference type="PANTHER" id="PTHR12957">
    <property type="entry name" value="DEAD/H BOX POLYPEPTIDE 26/DICE1-RELATED"/>
    <property type="match status" value="1"/>
</dbReference>
<dbReference type="InterPro" id="IPR002035">
    <property type="entry name" value="VWF_A"/>
</dbReference>
<dbReference type="KEGG" id="tng:GSTEN00010880G001"/>
<reference evidence="2" key="2">
    <citation type="submission" date="2004-02" db="EMBL/GenBank/DDBJ databases">
        <authorList>
            <consortium name="Genoscope"/>
            <consortium name="Whitehead Institute Centre for Genome Research"/>
        </authorList>
    </citation>
    <scope>NUCLEOTIDE SEQUENCE</scope>
</reference>
<feature type="domain" description="VWFA" evidence="1">
    <location>
        <begin position="3"/>
        <end position="132"/>
    </location>
</feature>
<sequence>MPILLFLLDTSASMNQRTYLGTTFLDVAKGAVEIFMKLRARDPASRGDRYMLVTFDDSPYGVKAGWKENHATFMCELKNLQASGLTTLGYALRAAFDLLNLNRLVSGIDNYGQGRNPFYLEPAVIITITDGNKLTHSSGVPDEPPRSAHPVVRFSCVDCEPMVIDKLPFDKYELEPSPLTQFILERKSPHSCWQVFVSSSMKQNDLGQPFGYLKASTTLTCVNLFVMPYNYPVLLPLLDDLFKVHKLKPNVKWRQAFEIYLKTMPPYYLMPLKKALRMMGAPNLIAENMDCGLSYSVISYLKKLSQQAKLESDRLIVSVGKKAPQEIAIKVKNQCSSPSLSRYWDFKHLLQGMSGEGPLRLVDFKEFSGFQIALLNKEVKPQAYRNAFDIPRRNLLDHLTRMRSNLLQKFQNQIRGQDEGEDGNDMVVTKRNGGMTLEPESGEFWTAETDSVVKNSSSLNTEQKPRLGTVEQEGVPTAWESLEKVHLDKQLLKKTHNCEGLSPENHLGGTDPDLDTDDTIFIAPLDGSQVELRSRVIKEVRKPGRNYEPIVRLLQQVKGPVDIQKYVIQHAIKEAVRYRP</sequence>
<accession>Q4SXF5</accession>
<dbReference type="AlphaFoldDB" id="Q4SXF5"/>
<dbReference type="GO" id="GO:0034472">
    <property type="term" value="P:snRNA 3'-end processing"/>
    <property type="evidence" value="ECO:0007669"/>
    <property type="project" value="TreeGrafter"/>
</dbReference>
<dbReference type="InterPro" id="IPR036465">
    <property type="entry name" value="vWFA_dom_sf"/>
</dbReference>
<dbReference type="Pfam" id="PF25462">
    <property type="entry name" value="Beta-barrel_INTS6"/>
    <property type="match status" value="1"/>
</dbReference>
<name>Q4SXF5_TETNG</name>
<dbReference type="InterPro" id="IPR051113">
    <property type="entry name" value="Integrator_subunit6"/>
</dbReference>
<dbReference type="SUPFAM" id="SSF53300">
    <property type="entry name" value="vWA-like"/>
    <property type="match status" value="1"/>
</dbReference>
<dbReference type="InterPro" id="IPR029307">
    <property type="entry name" value="INT_SG_DDX_CT_C"/>
</dbReference>
<dbReference type="OrthoDB" id="9449012at2759"/>
<proteinExistence type="predicted"/>
<organism evidence="2">
    <name type="scientific">Tetraodon nigroviridis</name>
    <name type="common">Spotted green pufferfish</name>
    <name type="synonym">Chelonodon nigroviridis</name>
    <dbReference type="NCBI Taxonomy" id="99883"/>
    <lineage>
        <taxon>Eukaryota</taxon>
        <taxon>Metazoa</taxon>
        <taxon>Chordata</taxon>
        <taxon>Craniata</taxon>
        <taxon>Vertebrata</taxon>
        <taxon>Euteleostomi</taxon>
        <taxon>Actinopterygii</taxon>
        <taxon>Neopterygii</taxon>
        <taxon>Teleostei</taxon>
        <taxon>Neoteleostei</taxon>
        <taxon>Acanthomorphata</taxon>
        <taxon>Eupercaria</taxon>
        <taxon>Tetraodontiformes</taxon>
        <taxon>Tetradontoidea</taxon>
        <taxon>Tetraodontidae</taxon>
        <taxon>Tetraodon</taxon>
    </lineage>
</organism>
<reference evidence="2" key="1">
    <citation type="journal article" date="2004" name="Nature">
        <title>Genome duplication in the teleost fish Tetraodon nigroviridis reveals the early vertebrate proto-karyotype.</title>
        <authorList>
            <person name="Jaillon O."/>
            <person name="Aury J.-M."/>
            <person name="Brunet F."/>
            <person name="Petit J.-L."/>
            <person name="Stange-Thomann N."/>
            <person name="Mauceli E."/>
            <person name="Bouneau L."/>
            <person name="Fischer C."/>
            <person name="Ozouf-Costaz C."/>
            <person name="Bernot A."/>
            <person name="Nicaud S."/>
            <person name="Jaffe D."/>
            <person name="Fisher S."/>
            <person name="Lutfalla G."/>
            <person name="Dossat C."/>
            <person name="Segurens B."/>
            <person name="Dasilva C."/>
            <person name="Salanoubat M."/>
            <person name="Levy M."/>
            <person name="Boudet N."/>
            <person name="Castellano S."/>
            <person name="Anthouard V."/>
            <person name="Jubin C."/>
            <person name="Castelli V."/>
            <person name="Katinka M."/>
            <person name="Vacherie B."/>
            <person name="Biemont C."/>
            <person name="Skalli Z."/>
            <person name="Cattolico L."/>
            <person name="Poulain J."/>
            <person name="De Berardinis V."/>
            <person name="Cruaud C."/>
            <person name="Duprat S."/>
            <person name="Brottier P."/>
            <person name="Coutanceau J.-P."/>
            <person name="Gouzy J."/>
            <person name="Parra G."/>
            <person name="Lardier G."/>
            <person name="Chapple C."/>
            <person name="McKernan K.J."/>
            <person name="McEwan P."/>
            <person name="Bosak S."/>
            <person name="Kellis M."/>
            <person name="Volff J.-N."/>
            <person name="Guigo R."/>
            <person name="Zody M.C."/>
            <person name="Mesirov J."/>
            <person name="Lindblad-Toh K."/>
            <person name="Birren B."/>
            <person name="Nusbaum C."/>
            <person name="Kahn D."/>
            <person name="Robinson-Rechavi M."/>
            <person name="Laudet V."/>
            <person name="Schachter V."/>
            <person name="Quetier F."/>
            <person name="Saurin W."/>
            <person name="Scarpelli C."/>
            <person name="Wincker P."/>
            <person name="Lander E.S."/>
            <person name="Weissenbach J."/>
            <person name="Roest Crollius H."/>
        </authorList>
    </citation>
    <scope>NUCLEOTIDE SEQUENCE [LARGE SCALE GENOMIC DNA]</scope>
</reference>
<dbReference type="GO" id="GO:0032039">
    <property type="term" value="C:integrator complex"/>
    <property type="evidence" value="ECO:0007669"/>
    <property type="project" value="TreeGrafter"/>
</dbReference>
<dbReference type="CDD" id="cd00198">
    <property type="entry name" value="vWFA"/>
    <property type="match status" value="1"/>
</dbReference>
<dbReference type="Pfam" id="PF15300">
    <property type="entry name" value="INT_SG_DDX_CT_C"/>
    <property type="match status" value="1"/>
</dbReference>
<dbReference type="Pfam" id="PF13519">
    <property type="entry name" value="VWA_2"/>
    <property type="match status" value="1"/>
</dbReference>
<dbReference type="PANTHER" id="PTHR12957:SF22">
    <property type="entry name" value="INTEGRATOR COMPLEX SUBUNIT 6-LIKE"/>
    <property type="match status" value="1"/>
</dbReference>
<dbReference type="Gene3D" id="3.40.50.410">
    <property type="entry name" value="von Willebrand factor, type A domain"/>
    <property type="match status" value="1"/>
</dbReference>
<protein>
    <submittedName>
        <fullName evidence="2">(spotted green pufferfish) hypothetical protein</fullName>
    </submittedName>
</protein>
<dbReference type="PROSITE" id="PS50234">
    <property type="entry name" value="VWFA"/>
    <property type="match status" value="1"/>
</dbReference>
<comment type="caution">
    <text evidence="2">The sequence shown here is derived from an EMBL/GenBank/DDBJ whole genome shotgun (WGS) entry which is preliminary data.</text>
</comment>
<gene>
    <name evidence="2" type="ORF">GSTENG00010880001</name>
</gene>
<evidence type="ECO:0000259" key="1">
    <source>
        <dbReference type="PROSITE" id="PS50234"/>
    </source>
</evidence>
<dbReference type="FunFam" id="3.40.50.410:FF:000010">
    <property type="entry name" value="Integrator complex subunit 6 like"/>
    <property type="match status" value="1"/>
</dbReference>
<evidence type="ECO:0000313" key="2">
    <source>
        <dbReference type="EMBL" id="CAF94677.1"/>
    </source>
</evidence>